<accession>A0ABY5US04</accession>
<dbReference type="GeneID" id="75138364"/>
<name>A0ABY5US04_9GAMM</name>
<protein>
    <recommendedName>
        <fullName evidence="3">Acetyltransferase domain-containing protein</fullName>
    </recommendedName>
</protein>
<evidence type="ECO:0000313" key="2">
    <source>
        <dbReference type="Proteomes" id="UP001057860"/>
    </source>
</evidence>
<dbReference type="Pfam" id="PF03995">
    <property type="entry name" value="Inhibitor_I36"/>
    <property type="match status" value="1"/>
</dbReference>
<keyword evidence="2" id="KW-1185">Reference proteome</keyword>
<dbReference type="SUPFAM" id="SSF49695">
    <property type="entry name" value="gamma-Crystallin-like"/>
    <property type="match status" value="1"/>
</dbReference>
<dbReference type="Proteomes" id="UP001057860">
    <property type="component" value="Chromosome"/>
</dbReference>
<organism evidence="1 2">
    <name type="scientific">Yersinia alsatica</name>
    <dbReference type="NCBI Taxonomy" id="2890317"/>
    <lineage>
        <taxon>Bacteria</taxon>
        <taxon>Pseudomonadati</taxon>
        <taxon>Pseudomonadota</taxon>
        <taxon>Gammaproteobacteria</taxon>
        <taxon>Enterobacterales</taxon>
        <taxon>Yersiniaceae</taxon>
        <taxon>Yersinia</taxon>
    </lineage>
</organism>
<evidence type="ECO:0000313" key="1">
    <source>
        <dbReference type="EMBL" id="UWM45315.1"/>
    </source>
</evidence>
<dbReference type="Gene3D" id="2.60.20.10">
    <property type="entry name" value="Crystallins"/>
    <property type="match status" value="1"/>
</dbReference>
<dbReference type="RefSeq" id="WP_072077636.1">
    <property type="nucleotide sequence ID" value="NZ_CP104006.1"/>
</dbReference>
<reference evidence="1" key="1">
    <citation type="submission" date="2022-08" db="EMBL/GenBank/DDBJ databases">
        <authorList>
            <person name="Bogun A."/>
            <person name="Kislichkina A."/>
            <person name="Solomentsev V."/>
            <person name="Skryabin Y."/>
            <person name="Sizova A."/>
            <person name="Platonov M."/>
            <person name="Dentovskaya S."/>
        </authorList>
    </citation>
    <scope>NUCLEOTIDE SEQUENCE</scope>
    <source>
        <strain evidence="1">SCPM-O-B-7604</strain>
    </source>
</reference>
<gene>
    <name evidence="1" type="ORF">N0H69_00155</name>
</gene>
<dbReference type="EMBL" id="CP104006">
    <property type="protein sequence ID" value="UWM45315.1"/>
    <property type="molecule type" value="Genomic_DNA"/>
</dbReference>
<evidence type="ECO:0008006" key="3">
    <source>
        <dbReference type="Google" id="ProtNLM"/>
    </source>
</evidence>
<dbReference type="InterPro" id="IPR011024">
    <property type="entry name" value="G_crystallin-like"/>
</dbReference>
<proteinExistence type="predicted"/>
<sequence>MNKLLLSLFTIIYSANINAIVDLSNRSIEELIHLSGKKHLPACFYSEDNFQGEYFCLLAPEKIDLYNIEDKHFNDTIASISIPNRVQVTIYKNDNFNSPHYNLTESINLAGLEKINMLGSISSIEALDSPSFCEQHCVVMKENKIVLTDFFSQYPAIFGNVNNIVLMNFDINNESNFSVGFITSPQVVVIGKDLFIYITKNDNPINMRLNDNTDNLSLVFKVDNNKVQLQYLEAKGTRPLNTPFWINTKYSSEDSAELYITNGISDNEQGLPPEDISPLILNKTIMAINKHSHRDKRGALGIAGCIGIPLLAIYNYVVHGRCNQLDKLVGINEFSHHDGVGKTLVIAGTATPLSIPEHNPRPPLESRPPPSLVLTHLDTNLHNQALTLPAAAKACKTSIENILAARYPRQTQPSKLHCGRWVSEVMADFVLLFGSQLRVWTTDYFRQMVTGILNSGNIELPAFDAHYQQIATTAIEQYPDVVERLITNIQSQNITQEDTSHIIRPLIQAFNRTQMNAANYLLQSSSTRPVASPTQAQSLPLGHYELLLTHFVYQEVFPRVLHNGEWITSDSEFEIQIIDDISTITAEAHAYLHTTLEEWNHIYRTHRIESNRERDSASQAGCSTASLCLTPRDEIIHAGISLSYSMLADLENLPIEPNNHWVIVRYNHQIISLLMADSDYDESSDYGAGSVEIAASLTTPNYVLNPEREGTIRGASTAAFMALARHLKEKGKTKLFSEVITQPSARVKLKLGFLYKDEP</sequence>